<evidence type="ECO:0000259" key="12">
    <source>
        <dbReference type="PROSITE" id="PS50222"/>
    </source>
</evidence>
<evidence type="ECO:0000256" key="5">
    <source>
        <dbReference type="ARBA" id="ARBA00022737"/>
    </source>
</evidence>
<evidence type="ECO:0000256" key="9">
    <source>
        <dbReference type="PROSITE-ProRule" id="PRU00282"/>
    </source>
</evidence>
<dbReference type="AlphaFoldDB" id="A0AA36D1B3"/>
<feature type="compositionally biased region" description="Basic and acidic residues" evidence="11">
    <location>
        <begin position="11"/>
        <end position="24"/>
    </location>
</feature>
<keyword evidence="14" id="KW-1185">Reference proteome</keyword>
<evidence type="ECO:0000256" key="8">
    <source>
        <dbReference type="ARBA" id="ARBA00023136"/>
    </source>
</evidence>
<dbReference type="InterPro" id="IPR018247">
    <property type="entry name" value="EF_Hand_1_Ca_BS"/>
</dbReference>
<evidence type="ECO:0000256" key="6">
    <source>
        <dbReference type="ARBA" id="ARBA00022837"/>
    </source>
</evidence>
<dbReference type="InterPro" id="IPR018108">
    <property type="entry name" value="MCP_transmembrane"/>
</dbReference>
<protein>
    <recommendedName>
        <fullName evidence="12">EF-hand domain-containing protein</fullName>
    </recommendedName>
</protein>
<organism evidence="13 14">
    <name type="scientific">Mesorhabditis spiculigera</name>
    <dbReference type="NCBI Taxonomy" id="96644"/>
    <lineage>
        <taxon>Eukaryota</taxon>
        <taxon>Metazoa</taxon>
        <taxon>Ecdysozoa</taxon>
        <taxon>Nematoda</taxon>
        <taxon>Chromadorea</taxon>
        <taxon>Rhabditida</taxon>
        <taxon>Rhabditina</taxon>
        <taxon>Rhabditomorpha</taxon>
        <taxon>Rhabditoidea</taxon>
        <taxon>Rhabditidae</taxon>
        <taxon>Mesorhabditinae</taxon>
        <taxon>Mesorhabditis</taxon>
    </lineage>
</organism>
<feature type="domain" description="EF-hand" evidence="12">
    <location>
        <begin position="49"/>
        <end position="84"/>
    </location>
</feature>
<feature type="domain" description="EF-hand" evidence="12">
    <location>
        <begin position="114"/>
        <end position="149"/>
    </location>
</feature>
<dbReference type="Gene3D" id="1.10.238.10">
    <property type="entry name" value="EF-hand"/>
    <property type="match status" value="1"/>
</dbReference>
<keyword evidence="7" id="KW-1133">Transmembrane helix</keyword>
<dbReference type="Proteomes" id="UP001177023">
    <property type="component" value="Unassembled WGS sequence"/>
</dbReference>
<dbReference type="EMBL" id="CATQJA010002653">
    <property type="protein sequence ID" value="CAJ0578037.1"/>
    <property type="molecule type" value="Genomic_DNA"/>
</dbReference>
<accession>A0AA36D1B3</accession>
<feature type="repeat" description="Solcar" evidence="9">
    <location>
        <begin position="219"/>
        <end position="305"/>
    </location>
</feature>
<feature type="non-terminal residue" evidence="13">
    <location>
        <position position="439"/>
    </location>
</feature>
<dbReference type="GO" id="GO:0055085">
    <property type="term" value="P:transmembrane transport"/>
    <property type="evidence" value="ECO:0007669"/>
    <property type="project" value="InterPro"/>
</dbReference>
<dbReference type="InterPro" id="IPR002067">
    <property type="entry name" value="MCP"/>
</dbReference>
<keyword evidence="4 9" id="KW-0812">Transmembrane</keyword>
<evidence type="ECO:0000256" key="2">
    <source>
        <dbReference type="ARBA" id="ARBA00006375"/>
    </source>
</evidence>
<dbReference type="InterPro" id="IPR023395">
    <property type="entry name" value="MCP_dom_sf"/>
</dbReference>
<keyword evidence="5" id="KW-0677">Repeat</keyword>
<dbReference type="InterPro" id="IPR002048">
    <property type="entry name" value="EF_hand_dom"/>
</dbReference>
<keyword evidence="8 9" id="KW-0472">Membrane</keyword>
<comment type="subcellular location">
    <subcellularLocation>
        <location evidence="1">Mitochondrion inner membrane</location>
        <topology evidence="1">Multi-pass membrane protein</topology>
    </subcellularLocation>
</comment>
<evidence type="ECO:0000256" key="10">
    <source>
        <dbReference type="RuleBase" id="RU000488"/>
    </source>
</evidence>
<dbReference type="PANTHER" id="PTHR24089">
    <property type="entry name" value="SOLUTE CARRIER FAMILY 25"/>
    <property type="match status" value="1"/>
</dbReference>
<dbReference type="PROSITE" id="PS50920">
    <property type="entry name" value="SOLCAR"/>
    <property type="match status" value="2"/>
</dbReference>
<dbReference type="PRINTS" id="PR00926">
    <property type="entry name" value="MITOCARRIER"/>
</dbReference>
<dbReference type="Gene3D" id="1.50.40.10">
    <property type="entry name" value="Mitochondrial carrier domain"/>
    <property type="match status" value="2"/>
</dbReference>
<evidence type="ECO:0000256" key="1">
    <source>
        <dbReference type="ARBA" id="ARBA00004448"/>
    </source>
</evidence>
<keyword evidence="3 10" id="KW-0813">Transport</keyword>
<evidence type="ECO:0000256" key="7">
    <source>
        <dbReference type="ARBA" id="ARBA00022989"/>
    </source>
</evidence>
<sequence length="439" mass="49220">MQHGTDSTIEDSSRPEPGEREVPPKRKGWVQCVTPGASAEEFWGHITPEQERHFRSIYQLLDIDHDGTLDAHDIRLAIIRSMPHIPSEFAERILKKMTPDEKATFAEFVRYADYKERKMREIFYDLDGDRDGQVDPQDIQEYSGRLGVPLSAELSSNMVQKISTGPGDNIKLKDFQKFMLFYPSNDPKELLGFWKRLTFDLGEDGRVPTDFTAEEYKQGIFWKHLLAGGIAGGISRTCTAPFDRIKIYLQVNSTKKNPLTLIKTTRVLYEEGKLKSFWRGNGINVAKIVPESALKFTFYEQIKSWIKGQSHEELTIPGRILAGSIAGGLSQTIIYPLELNAPSTLAVLAAGTISSTCGQLTSYPLSLIRTRLQGLNSPMVCDAHQPTTMVGQFKYIMRHEGPIGLYRGLAPNFLKVIPAVSISYAVYERVRSGLGAPST</sequence>
<dbReference type="PROSITE" id="PS50222">
    <property type="entry name" value="EF_HAND_2"/>
    <property type="match status" value="2"/>
</dbReference>
<dbReference type="SUPFAM" id="SSF103506">
    <property type="entry name" value="Mitochondrial carrier"/>
    <property type="match status" value="1"/>
</dbReference>
<proteinExistence type="inferred from homology"/>
<evidence type="ECO:0000256" key="3">
    <source>
        <dbReference type="ARBA" id="ARBA00022448"/>
    </source>
</evidence>
<dbReference type="Pfam" id="PF00153">
    <property type="entry name" value="Mito_carr"/>
    <property type="match status" value="2"/>
</dbReference>
<evidence type="ECO:0000256" key="11">
    <source>
        <dbReference type="SAM" id="MobiDB-lite"/>
    </source>
</evidence>
<dbReference type="SUPFAM" id="SSF47473">
    <property type="entry name" value="EF-hand"/>
    <property type="match status" value="1"/>
</dbReference>
<comment type="similarity">
    <text evidence="2 10">Belongs to the mitochondrial carrier (TC 2.A.29) family.</text>
</comment>
<reference evidence="13" key="1">
    <citation type="submission" date="2023-06" db="EMBL/GenBank/DDBJ databases">
        <authorList>
            <person name="Delattre M."/>
        </authorList>
    </citation>
    <scope>NUCLEOTIDE SEQUENCE</scope>
    <source>
        <strain evidence="13">AF72</strain>
    </source>
</reference>
<feature type="region of interest" description="Disordered" evidence="11">
    <location>
        <begin position="1"/>
        <end position="27"/>
    </location>
</feature>
<dbReference type="GO" id="GO:0005509">
    <property type="term" value="F:calcium ion binding"/>
    <property type="evidence" value="ECO:0007669"/>
    <property type="project" value="InterPro"/>
</dbReference>
<keyword evidence="6" id="KW-0106">Calcium</keyword>
<gene>
    <name evidence="13" type="ORF">MSPICULIGERA_LOCUS16301</name>
</gene>
<comment type="caution">
    <text evidence="13">The sequence shown here is derived from an EMBL/GenBank/DDBJ whole genome shotgun (WGS) entry which is preliminary data.</text>
</comment>
<name>A0AA36D1B3_9BILA</name>
<dbReference type="InterPro" id="IPR011992">
    <property type="entry name" value="EF-hand-dom_pair"/>
</dbReference>
<dbReference type="GO" id="GO:0005743">
    <property type="term" value="C:mitochondrial inner membrane"/>
    <property type="evidence" value="ECO:0007669"/>
    <property type="project" value="UniProtKB-SubCell"/>
</dbReference>
<dbReference type="PROSITE" id="PS00018">
    <property type="entry name" value="EF_HAND_1"/>
    <property type="match status" value="2"/>
</dbReference>
<evidence type="ECO:0000313" key="13">
    <source>
        <dbReference type="EMBL" id="CAJ0578037.1"/>
    </source>
</evidence>
<feature type="repeat" description="Solcar" evidence="9">
    <location>
        <begin position="342"/>
        <end position="433"/>
    </location>
</feature>
<evidence type="ECO:0000256" key="4">
    <source>
        <dbReference type="ARBA" id="ARBA00022692"/>
    </source>
</evidence>
<evidence type="ECO:0000313" key="14">
    <source>
        <dbReference type="Proteomes" id="UP001177023"/>
    </source>
</evidence>